<gene>
    <name evidence="2" type="ORF">CNEO2_210015</name>
    <name evidence="1" type="ORF">CNEO_40264</name>
    <name evidence="3" type="ORF">CQ394_19230</name>
</gene>
<accession>A0A2A7MBL9</accession>
<dbReference type="Proteomes" id="UP000220840">
    <property type="component" value="Unassembled WGS sequence"/>
</dbReference>
<dbReference type="OrthoDB" id="2381770at2"/>
<reference evidence="3 4" key="1">
    <citation type="submission" date="2017-10" db="EMBL/GenBank/DDBJ databases">
        <title>Effective Description of Clostridium neonatale sp. nov. linked to necrotizing enterocolitis in neonates and a clarification of species assignable to the genus Clostridium (Prazmowski 1880) emend. Lawson and Rainey 2016.</title>
        <authorList>
            <person name="Bernard K."/>
            <person name="Burdz T."/>
            <person name="Wiebe D."/>
            <person name="Balcewich B."/>
            <person name="Alfa M."/>
            <person name="Bernier A.-M."/>
        </authorList>
    </citation>
    <scope>NUCLEOTIDE SEQUENCE [LARGE SCALE GENOMIC DNA]</scope>
    <source>
        <strain evidence="3 4">LCDC99A005</strain>
    </source>
</reference>
<comment type="caution">
    <text evidence="3">The sequence shown here is derived from an EMBL/GenBank/DDBJ whole genome shotgun (WGS) entry which is preliminary data.</text>
</comment>
<dbReference type="RefSeq" id="WP_058293250.1">
    <property type="nucleotide sequence ID" value="NZ_CAKJVD010000053.1"/>
</dbReference>
<dbReference type="Proteomes" id="UP000789738">
    <property type="component" value="Unassembled WGS sequence"/>
</dbReference>
<keyword evidence="4" id="KW-1185">Reference proteome</keyword>
<dbReference type="GO" id="GO:0009143">
    <property type="term" value="P:nucleoside triphosphate catabolic process"/>
    <property type="evidence" value="ECO:0007669"/>
    <property type="project" value="InterPro"/>
</dbReference>
<organism evidence="3 4">
    <name type="scientific">Clostridium neonatale</name>
    <dbReference type="NCBI Taxonomy" id="137838"/>
    <lineage>
        <taxon>Bacteria</taxon>
        <taxon>Bacillati</taxon>
        <taxon>Bacillota</taxon>
        <taxon>Clostridia</taxon>
        <taxon>Eubacteriales</taxon>
        <taxon>Clostridiaceae</taxon>
        <taxon>Clostridium</taxon>
    </lineage>
</organism>
<dbReference type="InterPro" id="IPR025984">
    <property type="entry name" value="DCTPP"/>
</dbReference>
<dbReference type="Proteomes" id="UP001189143">
    <property type="component" value="Unassembled WGS sequence"/>
</dbReference>
<evidence type="ECO:0000313" key="4">
    <source>
        <dbReference type="Proteomes" id="UP000220840"/>
    </source>
</evidence>
<evidence type="ECO:0000313" key="3">
    <source>
        <dbReference type="EMBL" id="PEG29065.1"/>
    </source>
</evidence>
<dbReference type="EMBL" id="CAKJVE010000004">
    <property type="protein sequence ID" value="CAG9703009.1"/>
    <property type="molecule type" value="Genomic_DNA"/>
</dbReference>
<name>A0A2A7MBL9_9CLOT</name>
<dbReference type="Pfam" id="PF12643">
    <property type="entry name" value="MazG-like"/>
    <property type="match status" value="1"/>
</dbReference>
<reference evidence="2" key="3">
    <citation type="submission" date="2022-10" db="EMBL/GenBank/DDBJ databases">
        <authorList>
            <person name="Aires J."/>
            <person name="Mesa V."/>
        </authorList>
    </citation>
    <scope>NUCLEOTIDE SEQUENCE</scope>
    <source>
        <strain evidence="2">Clostridium neonatale JD116</strain>
    </source>
</reference>
<dbReference type="EMBL" id="CAMTCP010000133">
    <property type="protein sequence ID" value="CAI3571062.1"/>
    <property type="molecule type" value="Genomic_DNA"/>
</dbReference>
<sequence>MKKESFNIMTNIKIIEELKAQLICIIGEFFRLLTKGSNVAQDAILECISGAIIILYVLGEKLGYSFKEVDNIMKSKLDLGIKAEDQVEKESKSLSKLKKYINNRID</sequence>
<reference evidence="1" key="2">
    <citation type="submission" date="2021-10" db="EMBL/GenBank/DDBJ databases">
        <authorList>
            <person name="Mesa V."/>
        </authorList>
    </citation>
    <scope>NUCLEOTIDE SEQUENCE</scope>
    <source>
        <strain evidence="1">CC3_PB</strain>
    </source>
</reference>
<dbReference type="AlphaFoldDB" id="A0A2A7MBL9"/>
<dbReference type="STRING" id="137838.GCA_001458595_00249"/>
<proteinExistence type="predicted"/>
<dbReference type="GeneID" id="68879486"/>
<dbReference type="EMBL" id="PDCJ01000005">
    <property type="protein sequence ID" value="PEG29065.1"/>
    <property type="molecule type" value="Genomic_DNA"/>
</dbReference>
<evidence type="ECO:0000313" key="1">
    <source>
        <dbReference type="EMBL" id="CAG9703009.1"/>
    </source>
</evidence>
<protein>
    <submittedName>
        <fullName evidence="3">MazG-like family protein</fullName>
    </submittedName>
</protein>
<evidence type="ECO:0000313" key="2">
    <source>
        <dbReference type="EMBL" id="CAI3571062.1"/>
    </source>
</evidence>
<dbReference type="GO" id="GO:0047429">
    <property type="term" value="F:nucleoside triphosphate diphosphatase activity"/>
    <property type="evidence" value="ECO:0007669"/>
    <property type="project" value="InterPro"/>
</dbReference>